<keyword evidence="4" id="KW-0378">Hydrolase</keyword>
<dbReference type="GO" id="GO:0008233">
    <property type="term" value="F:peptidase activity"/>
    <property type="evidence" value="ECO:0007669"/>
    <property type="project" value="UniProtKB-KW"/>
</dbReference>
<dbReference type="InterPro" id="IPR001270">
    <property type="entry name" value="ClpA/B"/>
</dbReference>
<dbReference type="Pfam" id="PF07724">
    <property type="entry name" value="AAA_2"/>
    <property type="match status" value="1"/>
</dbReference>
<proteinExistence type="predicted"/>
<keyword evidence="5" id="KW-1185">Reference proteome</keyword>
<name>A0A410PTN4_9FIRM</name>
<keyword evidence="1" id="KW-0547">Nucleotide-binding</keyword>
<dbReference type="PRINTS" id="PR00300">
    <property type="entry name" value="CLPPROTEASEA"/>
</dbReference>
<dbReference type="Proteomes" id="UP000287601">
    <property type="component" value="Chromosome"/>
</dbReference>
<dbReference type="Gene3D" id="3.40.50.300">
    <property type="entry name" value="P-loop containing nucleotide triphosphate hydrolases"/>
    <property type="match status" value="1"/>
</dbReference>
<dbReference type="RefSeq" id="WP_128744981.1">
    <property type="nucleotide sequence ID" value="NZ_CP035281.1"/>
</dbReference>
<dbReference type="GO" id="GO:0005737">
    <property type="term" value="C:cytoplasm"/>
    <property type="evidence" value="ECO:0007669"/>
    <property type="project" value="TreeGrafter"/>
</dbReference>
<dbReference type="InterPro" id="IPR050130">
    <property type="entry name" value="ClpA_ClpB"/>
</dbReference>
<dbReference type="InterPro" id="IPR003959">
    <property type="entry name" value="ATPase_AAA_core"/>
</dbReference>
<dbReference type="AlphaFoldDB" id="A0A410PTN4"/>
<evidence type="ECO:0000256" key="2">
    <source>
        <dbReference type="ARBA" id="ARBA00022840"/>
    </source>
</evidence>
<dbReference type="SMART" id="SM00382">
    <property type="entry name" value="AAA"/>
    <property type="match status" value="1"/>
</dbReference>
<dbReference type="PANTHER" id="PTHR11638">
    <property type="entry name" value="ATP-DEPENDENT CLP PROTEASE"/>
    <property type="match status" value="1"/>
</dbReference>
<dbReference type="GO" id="GO:0006508">
    <property type="term" value="P:proteolysis"/>
    <property type="evidence" value="ECO:0007669"/>
    <property type="project" value="UniProtKB-KW"/>
</dbReference>
<keyword evidence="4" id="KW-0645">Protease</keyword>
<dbReference type="SUPFAM" id="SSF52540">
    <property type="entry name" value="P-loop containing nucleoside triphosphate hydrolases"/>
    <property type="match status" value="1"/>
</dbReference>
<dbReference type="GO" id="GO:0034605">
    <property type="term" value="P:cellular response to heat"/>
    <property type="evidence" value="ECO:0007669"/>
    <property type="project" value="TreeGrafter"/>
</dbReference>
<evidence type="ECO:0000313" key="4">
    <source>
        <dbReference type="EMBL" id="QAT42331.1"/>
    </source>
</evidence>
<feature type="domain" description="AAA+ ATPase" evidence="3">
    <location>
        <begin position="163"/>
        <end position="304"/>
    </location>
</feature>
<evidence type="ECO:0000313" key="5">
    <source>
        <dbReference type="Proteomes" id="UP000287601"/>
    </source>
</evidence>
<accession>A0A410PTN4</accession>
<dbReference type="KEGG" id="amij:EQM06_03285"/>
<dbReference type="PANTHER" id="PTHR11638:SF18">
    <property type="entry name" value="HEAT SHOCK PROTEIN 104"/>
    <property type="match status" value="1"/>
</dbReference>
<dbReference type="InterPro" id="IPR027417">
    <property type="entry name" value="P-loop_NTPase"/>
</dbReference>
<sequence length="376" mass="43881">MKKITIFYGPKKGYEKLIPNDNTSLSEFITNDDAKRKEIIIKQQNQGQEYEAEKIKTHINNLVAYSESYAGITEGAVQSFISILSGYDIDNLFLQNPPIQIRQQFEQTFPKIVEVKKYNYKTLTKSAFLKINNSFSEYIVGQEKAKERILVSLYPLLNKSNRKPMVLMFYGPSGVGKTETAKFISKTLGEKLFRKQFSMFHSGEFSGYLFGGNHSQPCFAKDLLERESNVILLDEFDKPAPVFHSAFYQLFDEGVFEDKNYHVELFNSIIICTSNYQNEEEIRKYLGDPIFYRFDRFIKFDTLSLESIKRIIDICASNKMKTINFKERKIVNIKRIKDIMYSNASRFTNVRQVDKIVQEFIDMELVNRFILNNSKK</sequence>
<dbReference type="GO" id="GO:0005524">
    <property type="term" value="F:ATP binding"/>
    <property type="evidence" value="ECO:0007669"/>
    <property type="project" value="UniProtKB-KW"/>
</dbReference>
<organism evidence="4 5">
    <name type="scientific">Aminipila luticellarii</name>
    <dbReference type="NCBI Taxonomy" id="2507160"/>
    <lineage>
        <taxon>Bacteria</taxon>
        <taxon>Bacillati</taxon>
        <taxon>Bacillota</taxon>
        <taxon>Clostridia</taxon>
        <taxon>Peptostreptococcales</taxon>
        <taxon>Anaerovoracaceae</taxon>
        <taxon>Aminipila</taxon>
    </lineage>
</organism>
<keyword evidence="2 4" id="KW-0067">ATP-binding</keyword>
<evidence type="ECO:0000259" key="3">
    <source>
        <dbReference type="SMART" id="SM00382"/>
    </source>
</evidence>
<dbReference type="EMBL" id="CP035281">
    <property type="protein sequence ID" value="QAT42331.1"/>
    <property type="molecule type" value="Genomic_DNA"/>
</dbReference>
<gene>
    <name evidence="4" type="ORF">EQM06_03285</name>
</gene>
<dbReference type="InterPro" id="IPR003593">
    <property type="entry name" value="AAA+_ATPase"/>
</dbReference>
<dbReference type="OrthoDB" id="9783370at2"/>
<protein>
    <submittedName>
        <fullName evidence="4">ATP-dependent Clp protease ATP-binding subunit</fullName>
    </submittedName>
</protein>
<evidence type="ECO:0000256" key="1">
    <source>
        <dbReference type="ARBA" id="ARBA00022741"/>
    </source>
</evidence>
<dbReference type="GO" id="GO:0016887">
    <property type="term" value="F:ATP hydrolysis activity"/>
    <property type="evidence" value="ECO:0007669"/>
    <property type="project" value="InterPro"/>
</dbReference>
<reference evidence="4 5" key="1">
    <citation type="submission" date="2019-01" db="EMBL/GenBank/DDBJ databases">
        <title>Draft genomes of a novel of Aminipila strains.</title>
        <authorList>
            <person name="Ma S."/>
        </authorList>
    </citation>
    <scope>NUCLEOTIDE SEQUENCE [LARGE SCALE GENOMIC DNA]</scope>
    <source>
        <strain evidence="5">JN-39</strain>
    </source>
</reference>